<organism evidence="8 9">
    <name type="scientific">Bugula neritina</name>
    <name type="common">Brown bryozoan</name>
    <name type="synonym">Sertularia neritina</name>
    <dbReference type="NCBI Taxonomy" id="10212"/>
    <lineage>
        <taxon>Eukaryota</taxon>
        <taxon>Metazoa</taxon>
        <taxon>Spiralia</taxon>
        <taxon>Lophotrochozoa</taxon>
        <taxon>Bryozoa</taxon>
        <taxon>Gymnolaemata</taxon>
        <taxon>Cheilostomatida</taxon>
        <taxon>Flustrina</taxon>
        <taxon>Buguloidea</taxon>
        <taxon>Bugulidae</taxon>
        <taxon>Bugula</taxon>
    </lineage>
</organism>
<dbReference type="OrthoDB" id="410315at2759"/>
<keyword evidence="3 5" id="KW-1133">Transmembrane helix</keyword>
<comment type="caution">
    <text evidence="8">The sequence shown here is derived from an EMBL/GenBank/DDBJ whole genome shotgun (WGS) entry which is preliminary data.</text>
</comment>
<dbReference type="Pfam" id="PF02931">
    <property type="entry name" value="Neur_chan_LBD"/>
    <property type="match status" value="1"/>
</dbReference>
<dbReference type="AlphaFoldDB" id="A0A7J7KT21"/>
<gene>
    <name evidence="8" type="ORF">EB796_000361</name>
</gene>
<evidence type="ECO:0000256" key="5">
    <source>
        <dbReference type="SAM" id="Phobius"/>
    </source>
</evidence>
<evidence type="ECO:0000256" key="4">
    <source>
        <dbReference type="ARBA" id="ARBA00023136"/>
    </source>
</evidence>
<comment type="subcellular location">
    <subcellularLocation>
        <location evidence="1">Membrane</location>
        <topology evidence="1">Multi-pass membrane protein</topology>
    </subcellularLocation>
</comment>
<feature type="transmembrane region" description="Helical" evidence="5">
    <location>
        <begin position="296"/>
        <end position="316"/>
    </location>
</feature>
<feature type="transmembrane region" description="Helical" evidence="5">
    <location>
        <begin position="322"/>
        <end position="344"/>
    </location>
</feature>
<reference evidence="8" key="1">
    <citation type="submission" date="2020-06" db="EMBL/GenBank/DDBJ databases">
        <title>Draft genome of Bugula neritina, a colonial animal packing powerful symbionts and potential medicines.</title>
        <authorList>
            <person name="Rayko M."/>
        </authorList>
    </citation>
    <scope>NUCLEOTIDE SEQUENCE [LARGE SCALE GENOMIC DNA]</scope>
    <source>
        <strain evidence="8">Kwan_BN1</strain>
    </source>
</reference>
<evidence type="ECO:0000256" key="3">
    <source>
        <dbReference type="ARBA" id="ARBA00022989"/>
    </source>
</evidence>
<feature type="transmembrane region" description="Helical" evidence="5">
    <location>
        <begin position="453"/>
        <end position="473"/>
    </location>
</feature>
<dbReference type="GO" id="GO:0005230">
    <property type="term" value="F:extracellular ligand-gated monoatomic ion channel activity"/>
    <property type="evidence" value="ECO:0007669"/>
    <property type="project" value="InterPro"/>
</dbReference>
<sequence>MHRSLRWLLILLIGELWLVLWVSAQDAKTTALPVKNETVASDKKAILRKLKQFLFKGPDNEYYYYDRDVRPNVFGQLNISAYYSLLAVDTVNEKEGYITTKSGLHLSWMDERLVWNKTDFDNIDHLIFSSYMIWTPTFLHSNTGVISTYADNVVISDDGHCSVMIIMNEETPCFFDMTDFPKDTQTCSIHFFQTGQGTRFISEGAAYLDDFGDNIIGDLAKSIQHRAWNITDVSVHQKIAEAVDQPVDMLVYSITMKRHGNFFLQIYVMPICFLLLLVPSLFLFPAESSEKHIFGVILLFSMIYVSLSLEAVYPPYTGRMPYLMKLAAASCAMLFLCILTSNIVTSAERVARRKPLPGWIKRYVIGKFGKFVFVEAMESSATVHIKSGDSENDRTVIVQHEQPMGTAGTFPGEISNHQDETATSKALQSLTNELQRTRLQSTLYEGWTKFFTIINRLLFVITMIIGFIIILCFV</sequence>
<keyword evidence="9" id="KW-1185">Reference proteome</keyword>
<feature type="chain" id="PRO_5029853677" description="Neurotransmitter-gated ion-channel ligand-binding domain-containing protein" evidence="6">
    <location>
        <begin position="25"/>
        <end position="474"/>
    </location>
</feature>
<protein>
    <recommendedName>
        <fullName evidence="7">Neurotransmitter-gated ion-channel ligand-binding domain-containing protein</fullName>
    </recommendedName>
</protein>
<dbReference type="InterPro" id="IPR036719">
    <property type="entry name" value="Neuro-gated_channel_TM_sf"/>
</dbReference>
<dbReference type="PANTHER" id="PTHR18945">
    <property type="entry name" value="NEUROTRANSMITTER GATED ION CHANNEL"/>
    <property type="match status" value="1"/>
</dbReference>
<dbReference type="SUPFAM" id="SSF63712">
    <property type="entry name" value="Nicotinic receptor ligand binding domain-like"/>
    <property type="match status" value="1"/>
</dbReference>
<dbReference type="InterPro" id="IPR036734">
    <property type="entry name" value="Neur_chan_lig-bd_sf"/>
</dbReference>
<dbReference type="CDD" id="cd18989">
    <property type="entry name" value="LGIC_ECD_cation"/>
    <property type="match status" value="1"/>
</dbReference>
<dbReference type="InterPro" id="IPR038050">
    <property type="entry name" value="Neuro_actylchol_rec"/>
</dbReference>
<keyword evidence="2 5" id="KW-0812">Transmembrane</keyword>
<keyword evidence="6" id="KW-0732">Signal</keyword>
<dbReference type="Gene3D" id="2.70.170.10">
    <property type="entry name" value="Neurotransmitter-gated ion-channel ligand-binding domain"/>
    <property type="match status" value="1"/>
</dbReference>
<proteinExistence type="predicted"/>
<evidence type="ECO:0000313" key="9">
    <source>
        <dbReference type="Proteomes" id="UP000593567"/>
    </source>
</evidence>
<dbReference type="InterPro" id="IPR006202">
    <property type="entry name" value="Neur_chan_lig-bd"/>
</dbReference>
<dbReference type="InterPro" id="IPR018000">
    <property type="entry name" value="Neurotransmitter_ion_chnl_CS"/>
</dbReference>
<feature type="transmembrane region" description="Helical" evidence="5">
    <location>
        <begin position="262"/>
        <end position="284"/>
    </location>
</feature>
<dbReference type="PROSITE" id="PS00236">
    <property type="entry name" value="NEUROTR_ION_CHANNEL"/>
    <property type="match status" value="1"/>
</dbReference>
<evidence type="ECO:0000313" key="8">
    <source>
        <dbReference type="EMBL" id="KAF6041332.1"/>
    </source>
</evidence>
<dbReference type="EMBL" id="VXIV02000058">
    <property type="protein sequence ID" value="KAF6041332.1"/>
    <property type="molecule type" value="Genomic_DNA"/>
</dbReference>
<dbReference type="Gene3D" id="1.20.58.390">
    <property type="entry name" value="Neurotransmitter-gated ion-channel transmembrane domain"/>
    <property type="match status" value="1"/>
</dbReference>
<dbReference type="GO" id="GO:0016020">
    <property type="term" value="C:membrane"/>
    <property type="evidence" value="ECO:0007669"/>
    <property type="project" value="UniProtKB-SubCell"/>
</dbReference>
<name>A0A7J7KT21_BUGNE</name>
<dbReference type="GO" id="GO:0004888">
    <property type="term" value="F:transmembrane signaling receptor activity"/>
    <property type="evidence" value="ECO:0007669"/>
    <property type="project" value="InterPro"/>
</dbReference>
<evidence type="ECO:0000256" key="1">
    <source>
        <dbReference type="ARBA" id="ARBA00004141"/>
    </source>
</evidence>
<evidence type="ECO:0000259" key="7">
    <source>
        <dbReference type="Pfam" id="PF02931"/>
    </source>
</evidence>
<dbReference type="Proteomes" id="UP000593567">
    <property type="component" value="Unassembled WGS sequence"/>
</dbReference>
<dbReference type="InterPro" id="IPR006201">
    <property type="entry name" value="Neur_channel"/>
</dbReference>
<evidence type="ECO:0000256" key="2">
    <source>
        <dbReference type="ARBA" id="ARBA00022692"/>
    </source>
</evidence>
<accession>A0A7J7KT21</accession>
<feature type="signal peptide" evidence="6">
    <location>
        <begin position="1"/>
        <end position="24"/>
    </location>
</feature>
<keyword evidence="4 5" id="KW-0472">Membrane</keyword>
<evidence type="ECO:0000256" key="6">
    <source>
        <dbReference type="SAM" id="SignalP"/>
    </source>
</evidence>
<dbReference type="SUPFAM" id="SSF90112">
    <property type="entry name" value="Neurotransmitter-gated ion-channel transmembrane pore"/>
    <property type="match status" value="1"/>
</dbReference>
<feature type="domain" description="Neurotransmitter-gated ion-channel ligand-binding" evidence="7">
    <location>
        <begin position="65"/>
        <end position="259"/>
    </location>
</feature>